<comment type="caution">
    <text evidence="1">The sequence shown here is derived from an EMBL/GenBank/DDBJ whole genome shotgun (WGS) entry which is preliminary data.</text>
</comment>
<dbReference type="AlphaFoldDB" id="A0A317KIV1"/>
<evidence type="ECO:0000313" key="2">
    <source>
        <dbReference type="Proteomes" id="UP000245683"/>
    </source>
</evidence>
<dbReference type="OrthoDB" id="9804685at2"/>
<dbReference type="EMBL" id="QGSV01000045">
    <property type="protein sequence ID" value="PWU53355.1"/>
    <property type="molecule type" value="Genomic_DNA"/>
</dbReference>
<accession>A0A317KIV1</accession>
<evidence type="ECO:0000313" key="1">
    <source>
        <dbReference type="EMBL" id="PWU53355.1"/>
    </source>
</evidence>
<dbReference type="Proteomes" id="UP000245683">
    <property type="component" value="Unassembled WGS sequence"/>
</dbReference>
<proteinExistence type="predicted"/>
<name>A0A317KIV1_9ACTN</name>
<evidence type="ECO:0008006" key="3">
    <source>
        <dbReference type="Google" id="ProtNLM"/>
    </source>
</evidence>
<reference evidence="2" key="1">
    <citation type="submission" date="2018-05" db="EMBL/GenBank/DDBJ databases">
        <title>Micromonospora globispora sp. nov. and Micromonospora rugosa sp. nov., isolated from marine sediment.</title>
        <authorList>
            <person name="Carro L."/>
            <person name="Aysel V."/>
            <person name="Cetin D."/>
            <person name="Igual J.M."/>
            <person name="Klenk H.-P."/>
            <person name="Trujillo M.E."/>
            <person name="Sahin N."/>
        </authorList>
    </citation>
    <scope>NUCLEOTIDE SEQUENCE [LARGE SCALE GENOMIC DNA]</scope>
    <source>
        <strain evidence="2">S2904</strain>
    </source>
</reference>
<sequence>MRVQLGRQLLDRQIVDRDGRLVGKVDDLAFAFDDEGHPYVDHLLTGQGALGQRLGGLIGRFLVALADRFVENPPVRPVPIPFSLVERVDSAVRLRCRNADLPQSPVENWLRRNVIDRIPGAHRASG</sequence>
<dbReference type="RefSeq" id="WP_109942831.1">
    <property type="nucleotide sequence ID" value="NZ_QGGF01000542.1"/>
</dbReference>
<keyword evidence="2" id="KW-1185">Reference proteome</keyword>
<gene>
    <name evidence="1" type="ORF">DLJ46_01360</name>
</gene>
<organism evidence="1 2">
    <name type="scientific">Micromonospora globispora</name>
    <dbReference type="NCBI Taxonomy" id="1450148"/>
    <lineage>
        <taxon>Bacteria</taxon>
        <taxon>Bacillati</taxon>
        <taxon>Actinomycetota</taxon>
        <taxon>Actinomycetes</taxon>
        <taxon>Micromonosporales</taxon>
        <taxon>Micromonosporaceae</taxon>
        <taxon>Micromonospora</taxon>
    </lineage>
</organism>
<protein>
    <recommendedName>
        <fullName evidence="3">PRC-barrel domain-containing protein</fullName>
    </recommendedName>
</protein>